<comment type="caution">
    <text evidence="9">The sequence shown here is derived from an EMBL/GenBank/DDBJ whole genome shotgun (WGS) entry which is preliminary data.</text>
</comment>
<evidence type="ECO:0000313" key="10">
    <source>
        <dbReference type="Proteomes" id="UP000004410"/>
    </source>
</evidence>
<dbReference type="PaxDb" id="411470-RUMGNA_00724"/>
<feature type="transmembrane region" description="Helical" evidence="7">
    <location>
        <begin position="411"/>
        <end position="432"/>
    </location>
</feature>
<dbReference type="InterPro" id="IPR050250">
    <property type="entry name" value="Macrolide_Exporter_MacB"/>
</dbReference>
<accession>A7AZK2</accession>
<dbReference type="PANTHER" id="PTHR30572:SF4">
    <property type="entry name" value="ABC TRANSPORTER PERMEASE YTRF"/>
    <property type="match status" value="1"/>
</dbReference>
<dbReference type="AlphaFoldDB" id="A7AZK2"/>
<dbReference type="Proteomes" id="UP000004410">
    <property type="component" value="Unassembled WGS sequence"/>
</dbReference>
<comment type="subcellular location">
    <subcellularLocation>
        <location evidence="1">Cell membrane</location>
        <topology evidence="1">Multi-pass membrane protein</topology>
    </subcellularLocation>
</comment>
<keyword evidence="2" id="KW-1003">Cell membrane</keyword>
<dbReference type="EMBL" id="AAYG02000006">
    <property type="protein sequence ID" value="EDN78863.1"/>
    <property type="molecule type" value="Genomic_DNA"/>
</dbReference>
<evidence type="ECO:0000256" key="4">
    <source>
        <dbReference type="ARBA" id="ARBA00022989"/>
    </source>
</evidence>
<feature type="transmembrane region" description="Helical" evidence="7">
    <location>
        <begin position="336"/>
        <end position="359"/>
    </location>
</feature>
<feature type="transmembrane region" description="Helical" evidence="7">
    <location>
        <begin position="30"/>
        <end position="52"/>
    </location>
</feature>
<evidence type="ECO:0000256" key="7">
    <source>
        <dbReference type="SAM" id="Phobius"/>
    </source>
</evidence>
<evidence type="ECO:0000256" key="3">
    <source>
        <dbReference type="ARBA" id="ARBA00022692"/>
    </source>
</evidence>
<dbReference type="eggNOG" id="COG0577">
    <property type="taxonomic scope" value="Bacteria"/>
</dbReference>
<feature type="transmembrane region" description="Helical" evidence="7">
    <location>
        <begin position="677"/>
        <end position="699"/>
    </location>
</feature>
<feature type="transmembrane region" description="Helical" evidence="7">
    <location>
        <begin position="773"/>
        <end position="795"/>
    </location>
</feature>
<evidence type="ECO:0000256" key="6">
    <source>
        <dbReference type="ARBA" id="ARBA00038076"/>
    </source>
</evidence>
<evidence type="ECO:0000256" key="5">
    <source>
        <dbReference type="ARBA" id="ARBA00023136"/>
    </source>
</evidence>
<dbReference type="InterPro" id="IPR003838">
    <property type="entry name" value="ABC3_permease_C"/>
</dbReference>
<feature type="transmembrane region" description="Helical" evidence="7">
    <location>
        <begin position="730"/>
        <end position="753"/>
    </location>
</feature>
<gene>
    <name evidence="9" type="ORF">RUMGNA_00724</name>
</gene>
<organism evidence="9 10">
    <name type="scientific">Mediterraneibacter gnavus (strain ATCC 29149 / DSM 114966 / JCM 6515 / VPI C7-9)</name>
    <name type="common">Ruminococcus gnavus</name>
    <dbReference type="NCBI Taxonomy" id="411470"/>
    <lineage>
        <taxon>Bacteria</taxon>
        <taxon>Bacillati</taxon>
        <taxon>Bacillota</taxon>
        <taxon>Clostridia</taxon>
        <taxon>Lachnospirales</taxon>
        <taxon>Lachnospiraceae</taxon>
        <taxon>Mediterraneibacter</taxon>
    </lineage>
</organism>
<evidence type="ECO:0000313" key="9">
    <source>
        <dbReference type="EMBL" id="EDN78863.1"/>
    </source>
</evidence>
<feature type="domain" description="ABC3 transporter permease C-terminal" evidence="8">
    <location>
        <begin position="684"/>
        <end position="794"/>
    </location>
</feature>
<feature type="domain" description="ABC3 transporter permease C-terminal" evidence="8">
    <location>
        <begin position="258"/>
        <end position="365"/>
    </location>
</feature>
<dbReference type="GO" id="GO:0005886">
    <property type="term" value="C:plasma membrane"/>
    <property type="evidence" value="ECO:0007669"/>
    <property type="project" value="UniProtKB-SubCell"/>
</dbReference>
<feature type="transmembrane region" description="Helical" evidence="7">
    <location>
        <begin position="311"/>
        <end position="330"/>
    </location>
</feature>
<proteinExistence type="inferred from homology"/>
<keyword evidence="5 7" id="KW-0472">Membrane</keyword>
<feature type="transmembrane region" description="Helical" evidence="7">
    <location>
        <begin position="256"/>
        <end position="280"/>
    </location>
</feature>
<evidence type="ECO:0000256" key="2">
    <source>
        <dbReference type="ARBA" id="ARBA00022475"/>
    </source>
</evidence>
<evidence type="ECO:0000256" key="1">
    <source>
        <dbReference type="ARBA" id="ARBA00004651"/>
    </source>
</evidence>
<evidence type="ECO:0000259" key="8">
    <source>
        <dbReference type="Pfam" id="PF02687"/>
    </source>
</evidence>
<reference evidence="9 10" key="2">
    <citation type="submission" date="2007-06" db="EMBL/GenBank/DDBJ databases">
        <title>Draft genome sequence of Ruminococcus gnavus (ATCC 29149).</title>
        <authorList>
            <person name="Sudarsanam P."/>
            <person name="Ley R."/>
            <person name="Guruge J."/>
            <person name="Turnbaugh P.J."/>
            <person name="Mahowald M."/>
            <person name="Liep D."/>
            <person name="Gordon J."/>
        </authorList>
    </citation>
    <scope>NUCLEOTIDE SEQUENCE [LARGE SCALE GENOMIC DNA]</scope>
    <source>
        <strain evidence="9 10">ATCC 29149</strain>
    </source>
</reference>
<name>A7AZK2_MEDG7</name>
<dbReference type="Pfam" id="PF02687">
    <property type="entry name" value="FtsX"/>
    <property type="match status" value="2"/>
</dbReference>
<keyword evidence="3 7" id="KW-0812">Transmembrane</keyword>
<dbReference type="GO" id="GO:0022857">
    <property type="term" value="F:transmembrane transporter activity"/>
    <property type="evidence" value="ECO:0007669"/>
    <property type="project" value="TreeGrafter"/>
</dbReference>
<keyword evidence="4 7" id="KW-1133">Transmembrane helix</keyword>
<comment type="similarity">
    <text evidence="6">Belongs to the ABC-4 integral membrane protein family.</text>
</comment>
<reference evidence="9 10" key="1">
    <citation type="submission" date="2007-04" db="EMBL/GenBank/DDBJ databases">
        <authorList>
            <person name="Fulton L."/>
            <person name="Clifton S."/>
            <person name="Fulton B."/>
            <person name="Xu J."/>
            <person name="Minx P."/>
            <person name="Pepin K.H."/>
            <person name="Johnson M."/>
            <person name="Thiruvilangam P."/>
            <person name="Bhonagiri V."/>
            <person name="Nash W.E."/>
            <person name="Mardis E.R."/>
            <person name="Wilson R.K."/>
        </authorList>
    </citation>
    <scope>NUCLEOTIDE SEQUENCE [LARGE SCALE GENOMIC DNA]</scope>
    <source>
        <strain evidence="9 10">ATCC 29149</strain>
    </source>
</reference>
<dbReference type="PANTHER" id="PTHR30572">
    <property type="entry name" value="MEMBRANE COMPONENT OF TRANSPORTER-RELATED"/>
    <property type="match status" value="1"/>
</dbReference>
<protein>
    <submittedName>
        <fullName evidence="9">Efflux ABC transporter, permease protein</fullName>
    </submittedName>
</protein>
<sequence>MTMTLPFENDTSRIVKKYAKHSISQSRVKTFLSVLTIALAVALLSGFALSVIGMETEAKRELLVSSQMLYHNLNDEQMQTLRHDERISDSKIYMQAANTQIENYLVIPVYIEQNNSQIVMDEIVEGQYPIDLYDVAVDKAYLEQLGLPAELGATITIPFYDGNKENFTVVGLTDSGSTERVYSLFCSKQYTEAGSQFQHSVTALAVQFAHADEMSKQAFEAMTKQIEADYGIPAQNSDPNDGFLSSLEPNWEDIQIVMIFSFAVLFVSYLVIYSIFYIYVHNQVREFGQLRTMGTTAKQIKKILRVQGRIFCIYGTALGLVIGGIAAFLFKPNGWSWGNTAITSIVIFLLVYGMVWLAMSKPAKIAGSISPIEAAKNTGYESFPAVSKKLHRKITPFSLAIMGSSRNRKKWIVTVLSLGIAGIMFMGGTTLLSSLDMERLARHGLLEYGEFEVELSRNAIKNDPHGQTGVQLKNPLKEDLIQTIAQMEGVAEVSEYKTLEAKFEYNGVTKKENITPFTPDQQALLEKYLVTGTADYSTMSESHEILVLRNEYADYIYDWTFHVGDTVKFRWFDGIREQETEFRIAGEISDGIFEDDGGGKIFGKTGFFLLPEELMNQMMPSGFNFNSQLLVRMDDLSQEPALRETMNDLLDTTPMVTMESLYDYYQDSEAMYQRTSLVIWGLCGFIMLFAVINLVNTLIATTLSRKHEFSVLRSVGMAKKQLRQTVQCEGILLAFWNICITALIGTAVGYGIIRYLNYVGDDTWVWHFPAVHFAGYMIVAILLPVLIAAALIHLLEKKSIVQQLREID</sequence>
<dbReference type="eggNOG" id="COG4591">
    <property type="taxonomic scope" value="Bacteria"/>
</dbReference>